<evidence type="ECO:0000259" key="8">
    <source>
        <dbReference type="PROSITE" id="PS50011"/>
    </source>
</evidence>
<keyword evidence="7" id="KW-0472">Membrane</keyword>
<keyword evidence="4 5" id="KW-0067">ATP-binding</keyword>
<protein>
    <submittedName>
        <fullName evidence="9">Protein kinase</fullName>
        <ecNumber evidence="9">2.7.11.1</ecNumber>
    </submittedName>
</protein>
<dbReference type="PROSITE" id="PS00108">
    <property type="entry name" value="PROTEIN_KINASE_ST"/>
    <property type="match status" value="1"/>
</dbReference>
<dbReference type="Gene3D" id="1.10.510.10">
    <property type="entry name" value="Transferase(Phosphotransferase) domain 1"/>
    <property type="match status" value="1"/>
</dbReference>
<keyword evidence="7" id="KW-0812">Transmembrane</keyword>
<dbReference type="InterPro" id="IPR011009">
    <property type="entry name" value="Kinase-like_dom_sf"/>
</dbReference>
<feature type="binding site" evidence="5">
    <location>
        <position position="59"/>
    </location>
    <ligand>
        <name>ATP</name>
        <dbReference type="ChEBI" id="CHEBI:30616"/>
    </ligand>
</feature>
<keyword evidence="7" id="KW-1133">Transmembrane helix</keyword>
<evidence type="ECO:0000256" key="6">
    <source>
        <dbReference type="SAM" id="MobiDB-lite"/>
    </source>
</evidence>
<keyword evidence="10" id="KW-1185">Reference proteome</keyword>
<feature type="domain" description="Protein kinase" evidence="8">
    <location>
        <begin position="30"/>
        <end position="302"/>
    </location>
</feature>
<accession>A0A0K1EA06</accession>
<evidence type="ECO:0000256" key="5">
    <source>
        <dbReference type="PROSITE-ProRule" id="PRU10141"/>
    </source>
</evidence>
<keyword evidence="2 5" id="KW-0547">Nucleotide-binding</keyword>
<evidence type="ECO:0000313" key="9">
    <source>
        <dbReference type="EMBL" id="AKT37418.1"/>
    </source>
</evidence>
<evidence type="ECO:0000256" key="4">
    <source>
        <dbReference type="ARBA" id="ARBA00022840"/>
    </source>
</evidence>
<sequence length="491" mass="51502">MRSSVRESPAVSVASKAHEIARGTLLAGKYRIESELGRGGMGVVLAAEHVELGGRVALKLMLPAALERPGADARFLREARAAVRIKGDHVARVLDVGRLDSGEPYIVMEHLEGEDLGSLLRREGAFSAEMAADYVLQACEAIAEAHALGIVHRDLKPSNLFLTRRPDGSPFVKVLDFGISKVLEPDSGVTSAEELVVTHPRQMLGSPLYMAPEQLTSARSVVPASDIWSLGAILFELCSGAPPFAGATLGELRRQILFEDAPALRGLRPDLPRRLETIVQRCLEKDPARRFEDVAAFAEALAELGSERARDTAGRVRGILLHAGAEEALSGRRRPTGRQGRVRWALFGSAAVLVGGIVVGVRFGDRGPLGAQGALTPDPETPPGTGENMKPHGHAPSPGDAADLNPMPASEGSEPSAPSAPSAAMAAALTAEVRPLGPSASPAARASASWRRAPQPTPTGTSTTTSSSRPASAPPAASSSVPFLYSAPPLK</sequence>
<dbReference type="CDD" id="cd14014">
    <property type="entry name" value="STKc_PknB_like"/>
    <property type="match status" value="1"/>
</dbReference>
<feature type="region of interest" description="Disordered" evidence="6">
    <location>
        <begin position="370"/>
        <end position="491"/>
    </location>
</feature>
<dbReference type="GO" id="GO:0005524">
    <property type="term" value="F:ATP binding"/>
    <property type="evidence" value="ECO:0007669"/>
    <property type="project" value="UniProtKB-UniRule"/>
</dbReference>
<dbReference type="SUPFAM" id="SSF56112">
    <property type="entry name" value="Protein kinase-like (PK-like)"/>
    <property type="match status" value="1"/>
</dbReference>
<evidence type="ECO:0000256" key="3">
    <source>
        <dbReference type="ARBA" id="ARBA00022777"/>
    </source>
</evidence>
<dbReference type="Gene3D" id="3.30.200.20">
    <property type="entry name" value="Phosphorylase Kinase, domain 1"/>
    <property type="match status" value="1"/>
</dbReference>
<dbReference type="KEGG" id="ccro:CMC5_015590"/>
<evidence type="ECO:0000256" key="2">
    <source>
        <dbReference type="ARBA" id="ARBA00022741"/>
    </source>
</evidence>
<dbReference type="Proteomes" id="UP000067626">
    <property type="component" value="Chromosome"/>
</dbReference>
<dbReference type="InterPro" id="IPR017441">
    <property type="entry name" value="Protein_kinase_ATP_BS"/>
</dbReference>
<dbReference type="PROSITE" id="PS00107">
    <property type="entry name" value="PROTEIN_KINASE_ATP"/>
    <property type="match status" value="1"/>
</dbReference>
<dbReference type="PANTHER" id="PTHR43289:SF6">
    <property type="entry name" value="SERINE_THREONINE-PROTEIN KINASE NEKL-3"/>
    <property type="match status" value="1"/>
</dbReference>
<dbReference type="STRING" id="52.CMC5_015590"/>
<dbReference type="GO" id="GO:0004674">
    <property type="term" value="F:protein serine/threonine kinase activity"/>
    <property type="evidence" value="ECO:0007669"/>
    <property type="project" value="UniProtKB-EC"/>
</dbReference>
<evidence type="ECO:0000256" key="7">
    <source>
        <dbReference type="SAM" id="Phobius"/>
    </source>
</evidence>
<gene>
    <name evidence="9" type="ORF">CMC5_015590</name>
</gene>
<feature type="compositionally biased region" description="Low complexity" evidence="6">
    <location>
        <begin position="406"/>
        <end position="480"/>
    </location>
</feature>
<reference evidence="9 10" key="1">
    <citation type="submission" date="2015-07" db="EMBL/GenBank/DDBJ databases">
        <title>Genome analysis of myxobacterium Chondromyces crocatus Cm c5 reveals a high potential for natural compound synthesis and the genetic basis for the loss of fruiting body formation.</title>
        <authorList>
            <person name="Zaburannyi N."/>
            <person name="Bunk B."/>
            <person name="Maier J."/>
            <person name="Overmann J."/>
            <person name="Mueller R."/>
        </authorList>
    </citation>
    <scope>NUCLEOTIDE SEQUENCE [LARGE SCALE GENOMIC DNA]</scope>
    <source>
        <strain evidence="9 10">Cm c5</strain>
    </source>
</reference>
<dbReference type="EMBL" id="CP012159">
    <property type="protein sequence ID" value="AKT37418.1"/>
    <property type="molecule type" value="Genomic_DNA"/>
</dbReference>
<feature type="transmembrane region" description="Helical" evidence="7">
    <location>
        <begin position="342"/>
        <end position="363"/>
    </location>
</feature>
<dbReference type="EC" id="2.7.11.1" evidence="9"/>
<dbReference type="SMART" id="SM00220">
    <property type="entry name" value="S_TKc"/>
    <property type="match status" value="1"/>
</dbReference>
<dbReference type="AlphaFoldDB" id="A0A0K1EA06"/>
<proteinExistence type="predicted"/>
<dbReference type="Pfam" id="PF00069">
    <property type="entry name" value="Pkinase"/>
    <property type="match status" value="1"/>
</dbReference>
<dbReference type="InterPro" id="IPR000719">
    <property type="entry name" value="Prot_kinase_dom"/>
</dbReference>
<organism evidence="9 10">
    <name type="scientific">Chondromyces crocatus</name>
    <dbReference type="NCBI Taxonomy" id="52"/>
    <lineage>
        <taxon>Bacteria</taxon>
        <taxon>Pseudomonadati</taxon>
        <taxon>Myxococcota</taxon>
        <taxon>Polyangia</taxon>
        <taxon>Polyangiales</taxon>
        <taxon>Polyangiaceae</taxon>
        <taxon>Chondromyces</taxon>
    </lineage>
</organism>
<dbReference type="OrthoDB" id="9779541at2"/>
<dbReference type="PROSITE" id="PS50011">
    <property type="entry name" value="PROTEIN_KINASE_DOM"/>
    <property type="match status" value="1"/>
</dbReference>
<evidence type="ECO:0000256" key="1">
    <source>
        <dbReference type="ARBA" id="ARBA00022679"/>
    </source>
</evidence>
<keyword evidence="1 9" id="KW-0808">Transferase</keyword>
<dbReference type="PANTHER" id="PTHR43289">
    <property type="entry name" value="MITOGEN-ACTIVATED PROTEIN KINASE KINASE KINASE 20-RELATED"/>
    <property type="match status" value="1"/>
</dbReference>
<evidence type="ECO:0000313" key="10">
    <source>
        <dbReference type="Proteomes" id="UP000067626"/>
    </source>
</evidence>
<keyword evidence="3 9" id="KW-0418">Kinase</keyword>
<dbReference type="InterPro" id="IPR008271">
    <property type="entry name" value="Ser/Thr_kinase_AS"/>
</dbReference>
<name>A0A0K1EA06_CHOCO</name>